<evidence type="ECO:0000256" key="5">
    <source>
        <dbReference type="ARBA" id="ARBA00022741"/>
    </source>
</evidence>
<feature type="transmembrane region" description="Helical" evidence="10">
    <location>
        <begin position="165"/>
        <end position="185"/>
    </location>
</feature>
<feature type="domain" description="ABC transporter" evidence="11">
    <location>
        <begin position="255"/>
        <end position="487"/>
    </location>
</feature>
<dbReference type="EMBL" id="JACJVN010000113">
    <property type="protein sequence ID" value="MBB6679803.1"/>
    <property type="molecule type" value="Genomic_DNA"/>
</dbReference>
<keyword evidence="9 10" id="KW-0472">Membrane</keyword>
<dbReference type="GO" id="GO:0016887">
    <property type="term" value="F:ATP hydrolysis activity"/>
    <property type="evidence" value="ECO:0007669"/>
    <property type="project" value="InterPro"/>
</dbReference>
<organism evidence="13 14">
    <name type="scientific">Cohnella lubricantis</name>
    <dbReference type="NCBI Taxonomy" id="2163172"/>
    <lineage>
        <taxon>Bacteria</taxon>
        <taxon>Bacillati</taxon>
        <taxon>Bacillota</taxon>
        <taxon>Bacilli</taxon>
        <taxon>Bacillales</taxon>
        <taxon>Paenibacillaceae</taxon>
        <taxon>Cohnella</taxon>
    </lineage>
</organism>
<proteinExistence type="predicted"/>
<gene>
    <name evidence="13" type="ORF">H4Q31_21190</name>
</gene>
<dbReference type="InterPro" id="IPR017871">
    <property type="entry name" value="ABC_transporter-like_CS"/>
</dbReference>
<feature type="non-terminal residue" evidence="13">
    <location>
        <position position="1"/>
    </location>
</feature>
<dbReference type="RefSeq" id="WP_185181060.1">
    <property type="nucleotide sequence ID" value="NZ_JACJVN010000113.1"/>
</dbReference>
<dbReference type="PROSITE" id="PS50929">
    <property type="entry name" value="ABC_TM1F"/>
    <property type="match status" value="1"/>
</dbReference>
<dbReference type="SUPFAM" id="SSF90123">
    <property type="entry name" value="ABC transporter transmembrane region"/>
    <property type="match status" value="1"/>
</dbReference>
<keyword evidence="6" id="KW-0788">Thiol protease</keyword>
<dbReference type="GO" id="GO:0034040">
    <property type="term" value="F:ATPase-coupled lipid transmembrane transporter activity"/>
    <property type="evidence" value="ECO:0007669"/>
    <property type="project" value="TreeGrafter"/>
</dbReference>
<evidence type="ECO:0000256" key="2">
    <source>
        <dbReference type="ARBA" id="ARBA00022448"/>
    </source>
</evidence>
<evidence type="ECO:0000256" key="6">
    <source>
        <dbReference type="ARBA" id="ARBA00022807"/>
    </source>
</evidence>
<evidence type="ECO:0000256" key="7">
    <source>
        <dbReference type="ARBA" id="ARBA00022840"/>
    </source>
</evidence>
<protein>
    <submittedName>
        <fullName evidence="13">ATP-binding cassette domain-containing protein</fullName>
    </submittedName>
</protein>
<evidence type="ECO:0000313" key="14">
    <source>
        <dbReference type="Proteomes" id="UP000574133"/>
    </source>
</evidence>
<dbReference type="InterPro" id="IPR027417">
    <property type="entry name" value="P-loop_NTPase"/>
</dbReference>
<evidence type="ECO:0000259" key="11">
    <source>
        <dbReference type="PROSITE" id="PS50893"/>
    </source>
</evidence>
<accession>A0A841TEE8</accession>
<name>A0A841TEE8_9BACL</name>
<evidence type="ECO:0000256" key="3">
    <source>
        <dbReference type="ARBA" id="ARBA00022475"/>
    </source>
</evidence>
<keyword evidence="8 10" id="KW-1133">Transmembrane helix</keyword>
<evidence type="ECO:0000256" key="1">
    <source>
        <dbReference type="ARBA" id="ARBA00004651"/>
    </source>
</evidence>
<feature type="transmembrane region" description="Helical" evidence="10">
    <location>
        <begin position="53"/>
        <end position="75"/>
    </location>
</feature>
<dbReference type="Pfam" id="PF00005">
    <property type="entry name" value="ABC_tran"/>
    <property type="match status" value="1"/>
</dbReference>
<comment type="caution">
    <text evidence="13">The sequence shown here is derived from an EMBL/GenBank/DDBJ whole genome shotgun (WGS) entry which is preliminary data.</text>
</comment>
<feature type="transmembrane region" description="Helical" evidence="10">
    <location>
        <begin position="81"/>
        <end position="102"/>
    </location>
</feature>
<dbReference type="PANTHER" id="PTHR24221:SF654">
    <property type="entry name" value="ATP-BINDING CASSETTE SUB-FAMILY B MEMBER 6"/>
    <property type="match status" value="1"/>
</dbReference>
<dbReference type="FunFam" id="3.40.50.300:FF:000299">
    <property type="entry name" value="ABC transporter ATP-binding protein/permease"/>
    <property type="match status" value="1"/>
</dbReference>
<dbReference type="PROSITE" id="PS50893">
    <property type="entry name" value="ABC_TRANSPORTER_2"/>
    <property type="match status" value="1"/>
</dbReference>
<keyword evidence="4 10" id="KW-0812">Transmembrane</keyword>
<keyword evidence="2" id="KW-0813">Transport</keyword>
<dbReference type="GO" id="GO:0005524">
    <property type="term" value="F:ATP binding"/>
    <property type="evidence" value="ECO:0007669"/>
    <property type="project" value="UniProtKB-KW"/>
</dbReference>
<dbReference type="Proteomes" id="UP000574133">
    <property type="component" value="Unassembled WGS sequence"/>
</dbReference>
<reference evidence="13 14" key="1">
    <citation type="submission" date="2020-08" db="EMBL/GenBank/DDBJ databases">
        <title>Cohnella phylogeny.</title>
        <authorList>
            <person name="Dunlap C."/>
        </authorList>
    </citation>
    <scope>NUCLEOTIDE SEQUENCE [LARGE SCALE GENOMIC DNA]</scope>
    <source>
        <strain evidence="13 14">DSM 103658</strain>
    </source>
</reference>
<evidence type="ECO:0000256" key="4">
    <source>
        <dbReference type="ARBA" id="ARBA00022692"/>
    </source>
</evidence>
<keyword evidence="6" id="KW-0378">Hydrolase</keyword>
<keyword evidence="7 13" id="KW-0067">ATP-binding</keyword>
<dbReference type="AlphaFoldDB" id="A0A841TEE8"/>
<dbReference type="GO" id="GO:0005886">
    <property type="term" value="C:plasma membrane"/>
    <property type="evidence" value="ECO:0007669"/>
    <property type="project" value="UniProtKB-SubCell"/>
</dbReference>
<feature type="domain" description="ABC transmembrane type-1" evidence="12">
    <location>
        <begin position="2"/>
        <end position="223"/>
    </location>
</feature>
<dbReference type="InterPro" id="IPR036640">
    <property type="entry name" value="ABC1_TM_sf"/>
</dbReference>
<dbReference type="InterPro" id="IPR003593">
    <property type="entry name" value="AAA+_ATPase"/>
</dbReference>
<evidence type="ECO:0000256" key="10">
    <source>
        <dbReference type="SAM" id="Phobius"/>
    </source>
</evidence>
<keyword evidence="14" id="KW-1185">Reference proteome</keyword>
<evidence type="ECO:0000256" key="8">
    <source>
        <dbReference type="ARBA" id="ARBA00022989"/>
    </source>
</evidence>
<keyword evidence="5" id="KW-0547">Nucleotide-binding</keyword>
<dbReference type="PANTHER" id="PTHR24221">
    <property type="entry name" value="ATP-BINDING CASSETTE SUB-FAMILY B"/>
    <property type="match status" value="1"/>
</dbReference>
<evidence type="ECO:0000256" key="9">
    <source>
        <dbReference type="ARBA" id="ARBA00023136"/>
    </source>
</evidence>
<evidence type="ECO:0000313" key="13">
    <source>
        <dbReference type="EMBL" id="MBB6679803.1"/>
    </source>
</evidence>
<sequence length="490" mass="53188">TFMSMRLESRIDMNVQAAVWDRLLRLPAAFFRGYSAGDLAMRANSINAIRSQLSGIVLGTLFSGLFSSFNLLLLFRYDAGIALIGLGLVAFGILVSAAFSLIQLRYQRKLMQNQGKLSSLMLQLLSGIAKFRIAAAESRAFYLWANLFGMMNRIGYKSNKLQSYFAVYQAIFPVVTSMVLYYAVASMGEGRMSAGGFIAFFSAFSAFLAAMLSMSSSLLSVMGVVTLYERAKPILEALPEEAGGGEHPGRLSGQLELNGVHFRYESQSDWVLRDVSLTVKPGEMLAIVGESGSGKSTLIRLLLGFEQPESGMVRFDGRELGALDVQAVRRQIGVVMQQADVMAGSLYENIVGSAGLPLEAAWEAAAMAGLAKDILAMPMGMHTMIPDGGGTLSGGQRQRLMIARAIVRKPKVLIFDEATSALDNRTQAEVSASLEKLQATRIVIAHRLSTVRHADRILVIRKGTIVESGTYDELIAASGEFARMAERQAV</sequence>
<dbReference type="InterPro" id="IPR039421">
    <property type="entry name" value="Type_1_exporter"/>
</dbReference>
<dbReference type="InterPro" id="IPR003439">
    <property type="entry name" value="ABC_transporter-like_ATP-bd"/>
</dbReference>
<dbReference type="SMART" id="SM00382">
    <property type="entry name" value="AAA"/>
    <property type="match status" value="1"/>
</dbReference>
<dbReference type="GO" id="GO:0008234">
    <property type="term" value="F:cysteine-type peptidase activity"/>
    <property type="evidence" value="ECO:0007669"/>
    <property type="project" value="UniProtKB-KW"/>
</dbReference>
<dbReference type="GO" id="GO:0140359">
    <property type="term" value="F:ABC-type transporter activity"/>
    <property type="evidence" value="ECO:0007669"/>
    <property type="project" value="InterPro"/>
</dbReference>
<dbReference type="PROSITE" id="PS00211">
    <property type="entry name" value="ABC_TRANSPORTER_1"/>
    <property type="match status" value="1"/>
</dbReference>
<evidence type="ECO:0000259" key="12">
    <source>
        <dbReference type="PROSITE" id="PS50929"/>
    </source>
</evidence>
<keyword evidence="3" id="KW-1003">Cell membrane</keyword>
<dbReference type="Pfam" id="PF00664">
    <property type="entry name" value="ABC_membrane"/>
    <property type="match status" value="1"/>
</dbReference>
<dbReference type="Gene3D" id="1.20.1560.10">
    <property type="entry name" value="ABC transporter type 1, transmembrane domain"/>
    <property type="match status" value="1"/>
</dbReference>
<dbReference type="SUPFAM" id="SSF52540">
    <property type="entry name" value="P-loop containing nucleoside triphosphate hydrolases"/>
    <property type="match status" value="1"/>
</dbReference>
<feature type="transmembrane region" description="Helical" evidence="10">
    <location>
        <begin position="197"/>
        <end position="228"/>
    </location>
</feature>
<comment type="subcellular location">
    <subcellularLocation>
        <location evidence="1">Cell membrane</location>
        <topology evidence="1">Multi-pass membrane protein</topology>
    </subcellularLocation>
</comment>
<dbReference type="Gene3D" id="3.40.50.300">
    <property type="entry name" value="P-loop containing nucleotide triphosphate hydrolases"/>
    <property type="match status" value="1"/>
</dbReference>
<keyword evidence="6" id="KW-0645">Protease</keyword>
<dbReference type="InterPro" id="IPR011527">
    <property type="entry name" value="ABC1_TM_dom"/>
</dbReference>